<dbReference type="GO" id="GO:0006950">
    <property type="term" value="P:response to stress"/>
    <property type="evidence" value="ECO:0007669"/>
    <property type="project" value="TreeGrafter"/>
</dbReference>
<dbReference type="EMBL" id="CP159218">
    <property type="protein sequence ID" value="XCG64487.1"/>
    <property type="molecule type" value="Genomic_DNA"/>
</dbReference>
<feature type="domain" description="HTH marR-type" evidence="1">
    <location>
        <begin position="16"/>
        <end position="149"/>
    </location>
</feature>
<protein>
    <submittedName>
        <fullName evidence="2">MarR family transcriptional regulator</fullName>
    </submittedName>
</protein>
<dbReference type="InterPro" id="IPR036390">
    <property type="entry name" value="WH_DNA-bd_sf"/>
</dbReference>
<dbReference type="GO" id="GO:0003700">
    <property type="term" value="F:DNA-binding transcription factor activity"/>
    <property type="evidence" value="ECO:0007669"/>
    <property type="project" value="InterPro"/>
</dbReference>
<reference evidence="2" key="1">
    <citation type="submission" date="2024-05" db="EMBL/GenBank/DDBJ databases">
        <authorList>
            <person name="Cai S.Y."/>
            <person name="Jin L.M."/>
            <person name="Li H.R."/>
        </authorList>
    </citation>
    <scope>NUCLEOTIDE SEQUENCE</scope>
    <source>
        <strain evidence="2">A5-74</strain>
    </source>
</reference>
<evidence type="ECO:0000313" key="2">
    <source>
        <dbReference type="EMBL" id="XCG64487.1"/>
    </source>
</evidence>
<organism evidence="2">
    <name type="scientific">Nakamurella sp. A5-74</name>
    <dbReference type="NCBI Taxonomy" id="3158264"/>
    <lineage>
        <taxon>Bacteria</taxon>
        <taxon>Bacillati</taxon>
        <taxon>Actinomycetota</taxon>
        <taxon>Actinomycetes</taxon>
        <taxon>Nakamurellales</taxon>
        <taxon>Nakamurellaceae</taxon>
        <taxon>Nakamurella</taxon>
    </lineage>
</organism>
<evidence type="ECO:0000259" key="1">
    <source>
        <dbReference type="PROSITE" id="PS50995"/>
    </source>
</evidence>
<dbReference type="PANTHER" id="PTHR33164">
    <property type="entry name" value="TRANSCRIPTIONAL REGULATOR, MARR FAMILY"/>
    <property type="match status" value="1"/>
</dbReference>
<dbReference type="InterPro" id="IPR039422">
    <property type="entry name" value="MarR/SlyA-like"/>
</dbReference>
<dbReference type="SUPFAM" id="SSF46785">
    <property type="entry name" value="Winged helix' DNA-binding domain"/>
    <property type="match status" value="1"/>
</dbReference>
<proteinExistence type="predicted"/>
<dbReference type="PANTHER" id="PTHR33164:SF43">
    <property type="entry name" value="HTH-TYPE TRANSCRIPTIONAL REPRESSOR YETL"/>
    <property type="match status" value="1"/>
</dbReference>
<dbReference type="SMART" id="SM00347">
    <property type="entry name" value="HTH_MARR"/>
    <property type="match status" value="1"/>
</dbReference>
<accession>A0AAU8DQC2</accession>
<dbReference type="PROSITE" id="PS50995">
    <property type="entry name" value="HTH_MARR_2"/>
    <property type="match status" value="1"/>
</dbReference>
<dbReference type="InterPro" id="IPR036388">
    <property type="entry name" value="WH-like_DNA-bd_sf"/>
</dbReference>
<dbReference type="InterPro" id="IPR000835">
    <property type="entry name" value="HTH_MarR-typ"/>
</dbReference>
<gene>
    <name evidence="2" type="ORF">ABLG96_03870</name>
</gene>
<sequence>MSQPASGPPLGVGPLAESIGYTLKQASSALRTAMGVALKSSALTVSQYSCLEQLGQNPGLSNAELARGLFVSRQSTNVVLRGLQERELLTRPVAVEHGRARPTELTPAGAALLRRASAAVRQVEDRMVAALDADDRTRLLQNLLTCARTVAGPATDLHPVVEPEPGRLAAY</sequence>
<name>A0AAU8DQC2_9ACTN</name>
<dbReference type="Gene3D" id="1.10.10.10">
    <property type="entry name" value="Winged helix-like DNA-binding domain superfamily/Winged helix DNA-binding domain"/>
    <property type="match status" value="1"/>
</dbReference>
<dbReference type="RefSeq" id="WP_353650100.1">
    <property type="nucleotide sequence ID" value="NZ_CP159218.1"/>
</dbReference>
<dbReference type="Pfam" id="PF12802">
    <property type="entry name" value="MarR_2"/>
    <property type="match status" value="1"/>
</dbReference>
<dbReference type="AlphaFoldDB" id="A0AAU8DQC2"/>